<feature type="transmembrane region" description="Helical" evidence="3">
    <location>
        <begin position="318"/>
        <end position="337"/>
    </location>
</feature>
<dbReference type="AlphaFoldDB" id="A0A6J4TIN5"/>
<dbReference type="GO" id="GO:0015293">
    <property type="term" value="F:symporter activity"/>
    <property type="evidence" value="ECO:0007669"/>
    <property type="project" value="InterPro"/>
</dbReference>
<comment type="similarity">
    <text evidence="1">Belongs to the sodium:galactoside symporter (TC 2.A.2) family.</text>
</comment>
<feature type="region of interest" description="Disordered" evidence="2">
    <location>
        <begin position="1"/>
        <end position="26"/>
    </location>
</feature>
<feature type="transmembrane region" description="Helical" evidence="3">
    <location>
        <begin position="71"/>
        <end position="92"/>
    </location>
</feature>
<accession>A0A6J4TIN5</accession>
<feature type="transmembrane region" description="Helical" evidence="3">
    <location>
        <begin position="34"/>
        <end position="59"/>
    </location>
</feature>
<dbReference type="PANTHER" id="PTHR11328:SF24">
    <property type="entry name" value="MAJOR FACILITATOR SUPERFAMILY (MFS) PROFILE DOMAIN-CONTAINING PROTEIN"/>
    <property type="match status" value="1"/>
</dbReference>
<feature type="transmembrane region" description="Helical" evidence="3">
    <location>
        <begin position="430"/>
        <end position="448"/>
    </location>
</feature>
<sequence length="459" mass="48319">MRGRSELYPAEPRSRRRGRGPPPLMPRPVSKRRLLLFASGDFAFNLYWQSVMLFLLFYYTEALELPMAVAATTYMVASLWDGIANFAAGVWVDRKRSGRGYGPLLTVGSLPLALSFTLAYLPPPTTAGWGVAAVFVGHLLFRTAYAAVNVPYLAMSARVSPDAGDRAFVAGMRMLFGTGAAVLVALSTVPVGRWLTGTEDAARAYLGAAVLFAVAGTLILLLVGATYRDAALAHRPSPPSLRGALTSLARNRAFVALNAAMMAMIVGVTVLNKSVLYYFKYLIGNEGAGQLALASMGIVSAAAVPLWMLLGRAIGLRASWLSAAGAAMGALALFGLVDVHGAGAMQLFLIAVQVAIVGLNFVFWAMLPNTIEYGERATGLHVEGTVFGLAALLQRVAIGIATAILGWSFSSAGFVANVEQSAATLSGMRATVALVPLLFLALSCAAMLSNPLGRRVSPG</sequence>
<proteinExistence type="inferred from homology"/>
<feature type="transmembrane region" description="Helical" evidence="3">
    <location>
        <begin position="343"/>
        <end position="365"/>
    </location>
</feature>
<keyword evidence="3" id="KW-0472">Membrane</keyword>
<evidence type="ECO:0000256" key="3">
    <source>
        <dbReference type="SAM" id="Phobius"/>
    </source>
</evidence>
<name>A0A6J4TIN5_9SPHN</name>
<feature type="transmembrane region" description="Helical" evidence="3">
    <location>
        <begin position="253"/>
        <end position="271"/>
    </location>
</feature>
<dbReference type="GO" id="GO:0008643">
    <property type="term" value="P:carbohydrate transport"/>
    <property type="evidence" value="ECO:0007669"/>
    <property type="project" value="InterPro"/>
</dbReference>
<keyword evidence="3" id="KW-0812">Transmembrane</keyword>
<organism evidence="4">
    <name type="scientific">uncultured Sphingomonas sp</name>
    <dbReference type="NCBI Taxonomy" id="158754"/>
    <lineage>
        <taxon>Bacteria</taxon>
        <taxon>Pseudomonadati</taxon>
        <taxon>Pseudomonadota</taxon>
        <taxon>Alphaproteobacteria</taxon>
        <taxon>Sphingomonadales</taxon>
        <taxon>Sphingomonadaceae</taxon>
        <taxon>Sphingomonas</taxon>
        <taxon>environmental samples</taxon>
    </lineage>
</organism>
<keyword evidence="3" id="KW-1133">Transmembrane helix</keyword>
<feature type="transmembrane region" description="Helical" evidence="3">
    <location>
        <begin position="204"/>
        <end position="227"/>
    </location>
</feature>
<feature type="transmembrane region" description="Helical" evidence="3">
    <location>
        <begin position="127"/>
        <end position="153"/>
    </location>
</feature>
<feature type="transmembrane region" description="Helical" evidence="3">
    <location>
        <begin position="174"/>
        <end position="192"/>
    </location>
</feature>
<evidence type="ECO:0000313" key="4">
    <source>
        <dbReference type="EMBL" id="CAA9524867.1"/>
    </source>
</evidence>
<evidence type="ECO:0000256" key="1">
    <source>
        <dbReference type="ARBA" id="ARBA00009617"/>
    </source>
</evidence>
<evidence type="ECO:0000256" key="2">
    <source>
        <dbReference type="SAM" id="MobiDB-lite"/>
    </source>
</evidence>
<dbReference type="InterPro" id="IPR036259">
    <property type="entry name" value="MFS_trans_sf"/>
</dbReference>
<dbReference type="InterPro" id="IPR039672">
    <property type="entry name" value="MFS_2"/>
</dbReference>
<dbReference type="GO" id="GO:0005886">
    <property type="term" value="C:plasma membrane"/>
    <property type="evidence" value="ECO:0007669"/>
    <property type="project" value="TreeGrafter"/>
</dbReference>
<feature type="transmembrane region" description="Helical" evidence="3">
    <location>
        <begin position="386"/>
        <end position="410"/>
    </location>
</feature>
<dbReference type="EMBL" id="CADCWA010000147">
    <property type="protein sequence ID" value="CAA9524867.1"/>
    <property type="molecule type" value="Genomic_DNA"/>
</dbReference>
<dbReference type="Pfam" id="PF13347">
    <property type="entry name" value="MFS_2"/>
    <property type="match status" value="1"/>
</dbReference>
<feature type="transmembrane region" description="Helical" evidence="3">
    <location>
        <begin position="291"/>
        <end position="311"/>
    </location>
</feature>
<feature type="transmembrane region" description="Helical" evidence="3">
    <location>
        <begin position="104"/>
        <end position="121"/>
    </location>
</feature>
<dbReference type="Gene3D" id="1.20.1250.20">
    <property type="entry name" value="MFS general substrate transporter like domains"/>
    <property type="match status" value="1"/>
</dbReference>
<dbReference type="SUPFAM" id="SSF103473">
    <property type="entry name" value="MFS general substrate transporter"/>
    <property type="match status" value="1"/>
</dbReference>
<evidence type="ECO:0008006" key="5">
    <source>
        <dbReference type="Google" id="ProtNLM"/>
    </source>
</evidence>
<gene>
    <name evidence="4" type="ORF">AVDCRST_MAG31-1841</name>
</gene>
<reference evidence="4" key="1">
    <citation type="submission" date="2020-02" db="EMBL/GenBank/DDBJ databases">
        <authorList>
            <person name="Meier V. D."/>
        </authorList>
    </citation>
    <scope>NUCLEOTIDE SEQUENCE</scope>
    <source>
        <strain evidence="4">AVDCRST_MAG31</strain>
    </source>
</reference>
<protein>
    <recommendedName>
        <fullName evidence="5">Sugar transporter</fullName>
    </recommendedName>
</protein>
<dbReference type="PANTHER" id="PTHR11328">
    <property type="entry name" value="MAJOR FACILITATOR SUPERFAMILY DOMAIN-CONTAINING PROTEIN"/>
    <property type="match status" value="1"/>
</dbReference>